<dbReference type="GO" id="GO:0043565">
    <property type="term" value="F:sequence-specific DNA binding"/>
    <property type="evidence" value="ECO:0007669"/>
    <property type="project" value="InterPro"/>
</dbReference>
<evidence type="ECO:0000256" key="3">
    <source>
        <dbReference type="ARBA" id="ARBA00023015"/>
    </source>
</evidence>
<evidence type="ECO:0000256" key="5">
    <source>
        <dbReference type="SAM" id="Phobius"/>
    </source>
</evidence>
<keyword evidence="8" id="KW-1185">Reference proteome</keyword>
<evidence type="ECO:0000313" key="7">
    <source>
        <dbReference type="EMBL" id="GBF51648.1"/>
    </source>
</evidence>
<keyword evidence="4" id="KW-0804">Transcription</keyword>
<evidence type="ECO:0000259" key="6">
    <source>
        <dbReference type="PROSITE" id="PS50045"/>
    </source>
</evidence>
<dbReference type="Pfam" id="PF00158">
    <property type="entry name" value="Sigma54_activat"/>
    <property type="match status" value="1"/>
</dbReference>
<dbReference type="InterPro" id="IPR002078">
    <property type="entry name" value="Sigma_54_int"/>
</dbReference>
<dbReference type="SUPFAM" id="SSF52540">
    <property type="entry name" value="P-loop containing nucleoside triphosphate hydrolases"/>
    <property type="match status" value="1"/>
</dbReference>
<sequence length="594" mass="68690">MQSELAGNRNEVSLTIWLILLTTIELILTGIYFLGHTRLLDAVILAEIMNSGILVIFSGYVILYTSSTTGRTGFIPRLLGMSLVFFLIVSTLQSRYYEFLFRNSILQQVYDTTVETMAIPELEMEQIRLQAEVQHIGNYSHFFFEREGNFFIALRMLDGNEWKIFHYLKYRESIHSLILPSVWFQICLSILVLLFFPIFFKESFLLPIQQLMEEIKLEFQGIESRDSPKSFEFGVLRNALFRIADMIQKAKKDLPEVSETFDFLESYLSSKPKTLEIGNTSLVYKSSIFEKTIQKVEQAARFPHPVTITGETGSGKELAARMIHQLGENKNGPFVAVNCATLPENLWEAEIFGAKKGSFTDAKVDRKGRIQEADGGSLFFDEIGEMPLPIQAKMLRLLQEKTYTPLGANKEHIANCRFIFATNQNLSEMVEKKLFREDLLYRIQVFNIPLNPLRDRKEDIPYLWDFFTESFCNEYKMTKPKISQNAFRAILQYPWPGNIREMQNTVIQTLTQSPKELIEESDLPFLRTLRNDRDNHAFSLPRGLKLEEELEQLSKDRILQALELEKGNMTKAALRLGLKRTTLRYKMKDLGILD</sequence>
<dbReference type="Gene3D" id="1.10.8.60">
    <property type="match status" value="1"/>
</dbReference>
<feature type="transmembrane region" description="Helical" evidence="5">
    <location>
        <begin position="177"/>
        <end position="200"/>
    </location>
</feature>
<feature type="transmembrane region" description="Helical" evidence="5">
    <location>
        <begin position="74"/>
        <end position="92"/>
    </location>
</feature>
<protein>
    <submittedName>
        <fullName evidence="7">Sigma-54 interaction domain protein</fullName>
    </submittedName>
</protein>
<keyword evidence="1" id="KW-0547">Nucleotide-binding</keyword>
<dbReference type="InterPro" id="IPR009057">
    <property type="entry name" value="Homeodomain-like_sf"/>
</dbReference>
<dbReference type="PRINTS" id="PR01590">
    <property type="entry name" value="HTHFIS"/>
</dbReference>
<dbReference type="Gene3D" id="1.10.10.60">
    <property type="entry name" value="Homeodomain-like"/>
    <property type="match status" value="1"/>
</dbReference>
<dbReference type="GO" id="GO:0005524">
    <property type="term" value="F:ATP binding"/>
    <property type="evidence" value="ECO:0007669"/>
    <property type="project" value="UniProtKB-KW"/>
</dbReference>
<dbReference type="InterPro" id="IPR025943">
    <property type="entry name" value="Sigma_54_int_dom_ATP-bd_2"/>
</dbReference>
<name>A0A2P2E437_9LEPT</name>
<keyword evidence="2" id="KW-0067">ATP-binding</keyword>
<proteinExistence type="predicted"/>
<dbReference type="FunFam" id="3.40.50.300:FF:000006">
    <property type="entry name" value="DNA-binding transcriptional regulator NtrC"/>
    <property type="match status" value="1"/>
</dbReference>
<dbReference type="InterPro" id="IPR058031">
    <property type="entry name" value="AAA_lid_NorR"/>
</dbReference>
<dbReference type="Pfam" id="PF25601">
    <property type="entry name" value="AAA_lid_14"/>
    <property type="match status" value="1"/>
</dbReference>
<dbReference type="CDD" id="cd00009">
    <property type="entry name" value="AAA"/>
    <property type="match status" value="1"/>
</dbReference>
<dbReference type="Proteomes" id="UP000245133">
    <property type="component" value="Unassembled WGS sequence"/>
</dbReference>
<feature type="transmembrane region" description="Helical" evidence="5">
    <location>
        <begin position="12"/>
        <end position="35"/>
    </location>
</feature>
<feature type="domain" description="Sigma-54 factor interaction" evidence="6">
    <location>
        <begin position="282"/>
        <end position="511"/>
    </location>
</feature>
<dbReference type="PROSITE" id="PS00676">
    <property type="entry name" value="SIGMA54_INTERACT_2"/>
    <property type="match status" value="1"/>
</dbReference>
<dbReference type="SMART" id="SM00382">
    <property type="entry name" value="AAA"/>
    <property type="match status" value="1"/>
</dbReference>
<dbReference type="PROSITE" id="PS50045">
    <property type="entry name" value="SIGMA54_INTERACT_4"/>
    <property type="match status" value="1"/>
</dbReference>
<evidence type="ECO:0000256" key="1">
    <source>
        <dbReference type="ARBA" id="ARBA00022741"/>
    </source>
</evidence>
<dbReference type="Pfam" id="PF02954">
    <property type="entry name" value="HTH_8"/>
    <property type="match status" value="1"/>
</dbReference>
<gene>
    <name evidence="7" type="ORF">LPTSP4_31860</name>
</gene>
<organism evidence="7 8">
    <name type="scientific">Leptospira ryugenii</name>
    <dbReference type="NCBI Taxonomy" id="1917863"/>
    <lineage>
        <taxon>Bacteria</taxon>
        <taxon>Pseudomonadati</taxon>
        <taxon>Spirochaetota</taxon>
        <taxon>Spirochaetia</taxon>
        <taxon>Leptospirales</taxon>
        <taxon>Leptospiraceae</taxon>
        <taxon>Leptospira</taxon>
    </lineage>
</organism>
<dbReference type="AlphaFoldDB" id="A0A2P2E437"/>
<dbReference type="PANTHER" id="PTHR32071">
    <property type="entry name" value="TRANSCRIPTIONAL REGULATORY PROTEIN"/>
    <property type="match status" value="1"/>
</dbReference>
<comment type="caution">
    <text evidence="7">The sequence shown here is derived from an EMBL/GenBank/DDBJ whole genome shotgun (WGS) entry which is preliminary data.</text>
</comment>
<keyword evidence="5" id="KW-0812">Transmembrane</keyword>
<dbReference type="SUPFAM" id="SSF46689">
    <property type="entry name" value="Homeodomain-like"/>
    <property type="match status" value="1"/>
</dbReference>
<dbReference type="Gene3D" id="3.40.50.300">
    <property type="entry name" value="P-loop containing nucleotide triphosphate hydrolases"/>
    <property type="match status" value="1"/>
</dbReference>
<accession>A0A2P2E437</accession>
<reference evidence="7 8" key="1">
    <citation type="submission" date="2018-02" db="EMBL/GenBank/DDBJ databases">
        <title>Novel Leptospira species isolated from soil and water in Japan.</title>
        <authorList>
            <person name="Nakao R."/>
            <person name="Masuzawa T."/>
        </authorList>
    </citation>
    <scope>NUCLEOTIDE SEQUENCE [LARGE SCALE GENOMIC DNA]</scope>
    <source>
        <strain evidence="7 8">YH101</strain>
    </source>
</reference>
<evidence type="ECO:0000256" key="4">
    <source>
        <dbReference type="ARBA" id="ARBA00023163"/>
    </source>
</evidence>
<dbReference type="GO" id="GO:0006355">
    <property type="term" value="P:regulation of DNA-templated transcription"/>
    <property type="evidence" value="ECO:0007669"/>
    <property type="project" value="InterPro"/>
</dbReference>
<evidence type="ECO:0000256" key="2">
    <source>
        <dbReference type="ARBA" id="ARBA00022840"/>
    </source>
</evidence>
<dbReference type="InterPro" id="IPR002197">
    <property type="entry name" value="HTH_Fis"/>
</dbReference>
<dbReference type="EMBL" id="BFBB01000008">
    <property type="protein sequence ID" value="GBF51648.1"/>
    <property type="molecule type" value="Genomic_DNA"/>
</dbReference>
<dbReference type="InterPro" id="IPR003593">
    <property type="entry name" value="AAA+_ATPase"/>
</dbReference>
<feature type="transmembrane region" description="Helical" evidence="5">
    <location>
        <begin position="42"/>
        <end position="62"/>
    </location>
</feature>
<dbReference type="InterPro" id="IPR027417">
    <property type="entry name" value="P-loop_NTPase"/>
</dbReference>
<keyword evidence="3" id="KW-0805">Transcription regulation</keyword>
<keyword evidence="5" id="KW-0472">Membrane</keyword>
<keyword evidence="5" id="KW-1133">Transmembrane helix</keyword>
<evidence type="ECO:0000313" key="8">
    <source>
        <dbReference type="Proteomes" id="UP000245133"/>
    </source>
</evidence>